<dbReference type="GO" id="GO:0046872">
    <property type="term" value="F:metal ion binding"/>
    <property type="evidence" value="ECO:0007669"/>
    <property type="project" value="UniProtKB-KW"/>
</dbReference>
<evidence type="ECO:0000256" key="1">
    <source>
        <dbReference type="ARBA" id="ARBA00022723"/>
    </source>
</evidence>
<dbReference type="EMBL" id="MEUW01000012">
    <property type="protein sequence ID" value="OGC44726.1"/>
    <property type="molecule type" value="Genomic_DNA"/>
</dbReference>
<keyword evidence="1" id="KW-0479">Metal-binding</keyword>
<comment type="caution">
    <text evidence="4">The sequence shown here is derived from an EMBL/GenBank/DDBJ whole genome shotgun (WGS) entry which is preliminary data.</text>
</comment>
<proteinExistence type="predicted"/>
<dbReference type="PROSITE" id="PS00079">
    <property type="entry name" value="MULTICOPPER_OXIDASE1"/>
    <property type="match status" value="1"/>
</dbReference>
<dbReference type="CDD" id="cd00920">
    <property type="entry name" value="Cupredoxin"/>
    <property type="match status" value="1"/>
</dbReference>
<evidence type="ECO:0000313" key="4">
    <source>
        <dbReference type="EMBL" id="OGC44726.1"/>
    </source>
</evidence>
<dbReference type="SUPFAM" id="SSF49503">
    <property type="entry name" value="Cupredoxins"/>
    <property type="match status" value="1"/>
</dbReference>
<dbReference type="Proteomes" id="UP000176583">
    <property type="component" value="Unassembled WGS sequence"/>
</dbReference>
<dbReference type="Pfam" id="PF13473">
    <property type="entry name" value="Cupredoxin_1"/>
    <property type="match status" value="1"/>
</dbReference>
<dbReference type="InterPro" id="IPR050845">
    <property type="entry name" value="Cu-binding_ET"/>
</dbReference>
<evidence type="ECO:0000256" key="2">
    <source>
        <dbReference type="ARBA" id="ARBA00023008"/>
    </source>
</evidence>
<gene>
    <name evidence="4" type="ORF">A2V54_01840</name>
</gene>
<dbReference type="Gene3D" id="2.60.40.420">
    <property type="entry name" value="Cupredoxins - blue copper proteins"/>
    <property type="match status" value="1"/>
</dbReference>
<dbReference type="AlphaFoldDB" id="A0A1F4UIH1"/>
<dbReference type="InterPro" id="IPR033138">
    <property type="entry name" value="Cu_oxidase_CS"/>
</dbReference>
<evidence type="ECO:0000259" key="3">
    <source>
        <dbReference type="Pfam" id="PF13473"/>
    </source>
</evidence>
<dbReference type="InterPro" id="IPR028096">
    <property type="entry name" value="EfeO_Cupredoxin"/>
</dbReference>
<name>A0A1F4UIH1_UNCKA</name>
<organism evidence="4 5">
    <name type="scientific">candidate division WWE3 bacterium RBG_19FT_COMBO_53_11</name>
    <dbReference type="NCBI Taxonomy" id="1802613"/>
    <lineage>
        <taxon>Bacteria</taxon>
        <taxon>Katanobacteria</taxon>
    </lineage>
</organism>
<feature type="domain" description="EfeO-type cupredoxin-like" evidence="3">
    <location>
        <begin position="56"/>
        <end position="134"/>
    </location>
</feature>
<sequence length="146" mass="15643">MKKLIPFLILVLVAAAGFGIWWYVTDVLPEKNADESSGTPAPGEEDVPETVVGESVTEVAVEGSEYSFSPKTITVKKGATVKLTFKNIGNTIHTWTIDELDLDTGSILPGSSKTIEFDAVEAGTYEIYCSVSGHKESGMVGTLKIE</sequence>
<dbReference type="PANTHER" id="PTHR38439">
    <property type="entry name" value="AURACYANIN-B"/>
    <property type="match status" value="1"/>
</dbReference>
<evidence type="ECO:0000313" key="5">
    <source>
        <dbReference type="Proteomes" id="UP000176583"/>
    </source>
</evidence>
<dbReference type="PANTHER" id="PTHR38439:SF3">
    <property type="entry name" value="COPPER-RESISTANT CUPROPROTEIN COPI"/>
    <property type="match status" value="1"/>
</dbReference>
<dbReference type="STRING" id="1802613.A2V54_01840"/>
<reference evidence="4 5" key="1">
    <citation type="journal article" date="2016" name="Nat. Commun.">
        <title>Thousands of microbial genomes shed light on interconnected biogeochemical processes in an aquifer system.</title>
        <authorList>
            <person name="Anantharaman K."/>
            <person name="Brown C.T."/>
            <person name="Hug L.A."/>
            <person name="Sharon I."/>
            <person name="Castelle C.J."/>
            <person name="Probst A.J."/>
            <person name="Thomas B.C."/>
            <person name="Singh A."/>
            <person name="Wilkins M.J."/>
            <person name="Karaoz U."/>
            <person name="Brodie E.L."/>
            <person name="Williams K.H."/>
            <person name="Hubbard S.S."/>
            <person name="Banfield J.F."/>
        </authorList>
    </citation>
    <scope>NUCLEOTIDE SEQUENCE [LARGE SCALE GENOMIC DNA]</scope>
</reference>
<keyword evidence="2" id="KW-0186">Copper</keyword>
<dbReference type="InterPro" id="IPR008972">
    <property type="entry name" value="Cupredoxin"/>
</dbReference>
<accession>A0A1F4UIH1</accession>
<protein>
    <recommendedName>
        <fullName evidence="3">EfeO-type cupredoxin-like domain-containing protein</fullName>
    </recommendedName>
</protein>